<evidence type="ECO:0000313" key="2">
    <source>
        <dbReference type="EMBL" id="MCG7977064.1"/>
    </source>
</evidence>
<accession>A0A9E4TR48</accession>
<reference evidence="2" key="1">
    <citation type="journal article" date="2021" name="Proc. Natl. Acad. Sci. U.S.A.">
        <title>Global biogeography of chemosynthetic symbionts reveals both localized and globally distributed symbiont groups. .</title>
        <authorList>
            <person name="Osvatic J.T."/>
            <person name="Wilkins L.G.E."/>
            <person name="Leibrecht L."/>
            <person name="Leray M."/>
            <person name="Zauner S."/>
            <person name="Polzin J."/>
            <person name="Camacho Y."/>
            <person name="Gros O."/>
            <person name="van Gils J.A."/>
            <person name="Eisen J.A."/>
            <person name="Petersen J.M."/>
            <person name="Yuen B."/>
        </authorList>
    </citation>
    <scope>NUCLEOTIDE SEQUENCE</scope>
    <source>
        <strain evidence="2">MAGclacostrist055</strain>
    </source>
</reference>
<dbReference type="AlphaFoldDB" id="A0A9E4TR48"/>
<evidence type="ECO:0000256" key="1">
    <source>
        <dbReference type="SAM" id="Phobius"/>
    </source>
</evidence>
<name>A0A9E4TR48_9GAMM</name>
<feature type="transmembrane region" description="Helical" evidence="1">
    <location>
        <begin position="43"/>
        <end position="64"/>
    </location>
</feature>
<dbReference type="EMBL" id="JAEPCR010000006">
    <property type="protein sequence ID" value="MCG7977064.1"/>
    <property type="molecule type" value="Genomic_DNA"/>
</dbReference>
<dbReference type="InterPro" id="IPR047814">
    <property type="entry name" value="TfpX/TfpZ-like"/>
</dbReference>
<gene>
    <name evidence="2" type="ORF">JAY77_02805</name>
</gene>
<proteinExistence type="predicted"/>
<keyword evidence="1" id="KW-0812">Transmembrane</keyword>
<organism evidence="2 3">
    <name type="scientific">Candidatus Thiodiazotropha taylori</name>
    <dbReference type="NCBI Taxonomy" id="2792791"/>
    <lineage>
        <taxon>Bacteria</taxon>
        <taxon>Pseudomonadati</taxon>
        <taxon>Pseudomonadota</taxon>
        <taxon>Gammaproteobacteria</taxon>
        <taxon>Chromatiales</taxon>
        <taxon>Sedimenticolaceae</taxon>
        <taxon>Candidatus Thiodiazotropha</taxon>
    </lineage>
</organism>
<keyword evidence="1" id="KW-1133">Transmembrane helix</keyword>
<feature type="transmembrane region" description="Helical" evidence="1">
    <location>
        <begin position="71"/>
        <end position="91"/>
    </location>
</feature>
<protein>
    <submittedName>
        <fullName evidence="2">Type IV pilin accessory protein</fullName>
    </submittedName>
</protein>
<dbReference type="NCBIfam" id="NF041437">
    <property type="entry name" value="TfpZ"/>
    <property type="match status" value="1"/>
</dbReference>
<keyword evidence="1" id="KW-0472">Membrane</keyword>
<feature type="transmembrane region" description="Helical" evidence="1">
    <location>
        <begin position="12"/>
        <end position="31"/>
    </location>
</feature>
<evidence type="ECO:0000313" key="3">
    <source>
        <dbReference type="Proteomes" id="UP000886674"/>
    </source>
</evidence>
<comment type="caution">
    <text evidence="2">The sequence shown here is derived from an EMBL/GenBank/DDBJ whole genome shotgun (WGS) entry which is preliminary data.</text>
</comment>
<dbReference type="Proteomes" id="UP000886674">
    <property type="component" value="Unassembled WGS sequence"/>
</dbReference>
<sequence length="243" mass="27447">MKDRITAFSIHLSLSSVIALLAIILVFQLWYPSPLHDLIGVDTIFYTIVIIDIIIGPVLTFVVFNREKPHLKLDLTIIAFIQISALVYGIWTVALGRPAWIVFNVDRFDLVQAQEIDSRQREKSARAYKTAPLFGPRWVSAEAPKNIDDYNTLTFESVFAGIDLPQRTDLYQPISNAHEKISERAISLDNLAKYNSAQAVKDVLTRWPQANAYLPLYFKTRSAVVLLDTESDQIIGISGLSPW</sequence>